<dbReference type="EMBL" id="JAAKGT010000006">
    <property type="protein sequence ID" value="NGM50667.1"/>
    <property type="molecule type" value="Genomic_DNA"/>
</dbReference>
<protein>
    <submittedName>
        <fullName evidence="1">DUF2971 domain-containing protein</fullName>
    </submittedName>
</protein>
<organism evidence="1">
    <name type="scientific">Caulobacter sp. 602-2</name>
    <dbReference type="NCBI Taxonomy" id="2710887"/>
    <lineage>
        <taxon>Bacteria</taxon>
        <taxon>Pseudomonadati</taxon>
        <taxon>Pseudomonadota</taxon>
        <taxon>Alphaproteobacteria</taxon>
        <taxon>Caulobacterales</taxon>
        <taxon>Caulobacteraceae</taxon>
        <taxon>Caulobacter</taxon>
    </lineage>
</organism>
<comment type="caution">
    <text evidence="1">The sequence shown here is derived from an EMBL/GenBank/DDBJ whole genome shotgun (WGS) entry which is preliminary data.</text>
</comment>
<name>A0A6G4QYX7_9CAUL</name>
<dbReference type="InterPro" id="IPR021352">
    <property type="entry name" value="DUF2971"/>
</dbReference>
<dbReference type="Pfam" id="PF11185">
    <property type="entry name" value="DUF2971"/>
    <property type="match status" value="1"/>
</dbReference>
<sequence length="316" mass="35316">MTEQELFLAQLFNPKAMAVYARVQGKRFVHYTSAQNGLTIIKNAEMWMRHASVMNDFMEIEHGAECLKAAWDSQAGQVFKTWLAGLFDGFLDRLVNEYNNGQEHLKNETYLTSVSVHEDGAEDAYGRLSMWRAYGATTGVALVVNPTAFMGDSEVLGAYSAPVIYQNHGEFVAWYAEWTATLMAQEAMLKALGPDEVFAYLIHAFRQILLCTKHPGFYEEQEWRIYHTPAFDGGPDKALVKSFETVHGVPQPVMKIPLRPEVGVPGLAIRELLDRVIIGPTEHAYPIYLAFKDALQAAGIEGAGAKITRSNIPLRQ</sequence>
<dbReference type="RefSeq" id="WP_165259440.1">
    <property type="nucleotide sequence ID" value="NZ_JAAKGT010000006.1"/>
</dbReference>
<evidence type="ECO:0000313" key="1">
    <source>
        <dbReference type="EMBL" id="NGM50667.1"/>
    </source>
</evidence>
<gene>
    <name evidence="1" type="ORF">G5B46_13700</name>
</gene>
<dbReference type="AlphaFoldDB" id="A0A6G4QYX7"/>
<proteinExistence type="predicted"/>
<accession>A0A6G4QYX7</accession>
<reference evidence="1" key="1">
    <citation type="submission" date="2020-02" db="EMBL/GenBank/DDBJ databases">
        <authorList>
            <person name="Gao J."/>
            <person name="Sun J."/>
        </authorList>
    </citation>
    <scope>NUCLEOTIDE SEQUENCE</scope>
    <source>
        <strain evidence="1">602-2</strain>
    </source>
</reference>